<reference evidence="2" key="1">
    <citation type="journal article" date="2015" name="Nature">
        <title>Complex archaea that bridge the gap between prokaryotes and eukaryotes.</title>
        <authorList>
            <person name="Spang A."/>
            <person name="Saw J.H."/>
            <person name="Jorgensen S.L."/>
            <person name="Zaremba-Niedzwiedzka K."/>
            <person name="Martijn J."/>
            <person name="Lind A.E."/>
            <person name="van Eijk R."/>
            <person name="Schleper C."/>
            <person name="Guy L."/>
            <person name="Ettema T.J."/>
        </authorList>
    </citation>
    <scope>NUCLEOTIDE SEQUENCE</scope>
</reference>
<sequence>MPKPHSGISDPKILARRIAAAHRGKRGAVNYLSQELSDQTDYGRSVAIQRLSGSRLKVDKNNNPTIGREIVGHPRTGIRR</sequence>
<name>A0A0F9TUU8_9ZZZZ</name>
<organism evidence="2">
    <name type="scientific">marine sediment metagenome</name>
    <dbReference type="NCBI Taxonomy" id="412755"/>
    <lineage>
        <taxon>unclassified sequences</taxon>
        <taxon>metagenomes</taxon>
        <taxon>ecological metagenomes</taxon>
    </lineage>
</organism>
<evidence type="ECO:0000313" key="2">
    <source>
        <dbReference type="EMBL" id="KKN45158.1"/>
    </source>
</evidence>
<accession>A0A0F9TUU8</accession>
<evidence type="ECO:0000256" key="1">
    <source>
        <dbReference type="SAM" id="MobiDB-lite"/>
    </source>
</evidence>
<dbReference type="EMBL" id="LAZR01001409">
    <property type="protein sequence ID" value="KKN45158.1"/>
    <property type="molecule type" value="Genomic_DNA"/>
</dbReference>
<gene>
    <name evidence="2" type="ORF">LCGC14_0686110</name>
</gene>
<protein>
    <submittedName>
        <fullName evidence="2">Uncharacterized protein</fullName>
    </submittedName>
</protein>
<dbReference type="AlphaFoldDB" id="A0A0F9TUU8"/>
<proteinExistence type="predicted"/>
<feature type="region of interest" description="Disordered" evidence="1">
    <location>
        <begin position="59"/>
        <end position="80"/>
    </location>
</feature>
<comment type="caution">
    <text evidence="2">The sequence shown here is derived from an EMBL/GenBank/DDBJ whole genome shotgun (WGS) entry which is preliminary data.</text>
</comment>